<feature type="binding site" evidence="8">
    <location>
        <begin position="185"/>
        <end position="192"/>
    </location>
    <ligand>
        <name>GTP</name>
        <dbReference type="ChEBI" id="CHEBI:37565"/>
        <label>2</label>
    </ligand>
</feature>
<sequence>MIPVIALVGRPNVGKSTLFNRLTRSRDALVADLPGLTRDRQYGHAKIEGRPFIIIDTGGITGGEVGIDGYMAEQSKLAVQEADIVLFLLDARAGLTAVDENLARELRTFGKPVHLVVNKIDGINAEAAIADFYALGFSSVNPIAAGHGRGVNVLAEEVLLPLASDEALEEAERERTKHPKIAIVGRPNVGKSTLVNRMLGEERVVVFDMPGTTRDSIYIDMERREKPYTIIDTAGVRRRGKVRETVEKFSVLKTLQAIEDANVVIMVFDAREGITEQDLSLLRFVMEAGRSLVISINKWDGMTAEQREAVKSEVNRRMVFADFARMHFISALHGSGVGDLFDSVDEAFNSANVEMSASKLTRELEIAVAKHPPPTVKGFRSKLRYAHPGGHNPPRIVIHGNRTTKLPESYQRYLIKHFIKVLNIVGTPIKLELKEGKNPHEGKKQEVTRRQRLKRKRAIKKFGKKK</sequence>
<evidence type="ECO:0000256" key="5">
    <source>
        <dbReference type="ARBA" id="ARBA00022741"/>
    </source>
</evidence>
<evidence type="ECO:0000313" key="13">
    <source>
        <dbReference type="EMBL" id="WMS88855.1"/>
    </source>
</evidence>
<dbReference type="GO" id="GO:0005525">
    <property type="term" value="F:GTP binding"/>
    <property type="evidence" value="ECO:0007669"/>
    <property type="project" value="UniProtKB-UniRule"/>
</dbReference>
<keyword evidence="4 10" id="KW-0677">Repeat</keyword>
<dbReference type="FunFam" id="3.40.50.300:FF:000057">
    <property type="entry name" value="GTPase Der"/>
    <property type="match status" value="1"/>
</dbReference>
<dbReference type="Gene3D" id="3.30.300.20">
    <property type="match status" value="1"/>
</dbReference>
<feature type="compositionally biased region" description="Basic residues" evidence="11">
    <location>
        <begin position="450"/>
        <end position="466"/>
    </location>
</feature>
<organism evidence="13 14">
    <name type="scientific">Pleionea litopenaei</name>
    <dbReference type="NCBI Taxonomy" id="3070815"/>
    <lineage>
        <taxon>Bacteria</taxon>
        <taxon>Pseudomonadati</taxon>
        <taxon>Pseudomonadota</taxon>
        <taxon>Gammaproteobacteria</taxon>
        <taxon>Oceanospirillales</taxon>
        <taxon>Pleioneaceae</taxon>
        <taxon>Pleionea</taxon>
    </lineage>
</organism>
<evidence type="ECO:0000259" key="12">
    <source>
        <dbReference type="PROSITE" id="PS51712"/>
    </source>
</evidence>
<dbReference type="CDD" id="cd01895">
    <property type="entry name" value="EngA2"/>
    <property type="match status" value="1"/>
</dbReference>
<dbReference type="GO" id="GO:0016787">
    <property type="term" value="F:hydrolase activity"/>
    <property type="evidence" value="ECO:0007669"/>
    <property type="project" value="UniProtKB-KW"/>
</dbReference>
<keyword evidence="5 8" id="KW-0547">Nucleotide-binding</keyword>
<dbReference type="InterPro" id="IPR027417">
    <property type="entry name" value="P-loop_NTPase"/>
</dbReference>
<dbReference type="HAMAP" id="MF_00195">
    <property type="entry name" value="GTPase_Der"/>
    <property type="match status" value="1"/>
</dbReference>
<dbReference type="InterPro" id="IPR031166">
    <property type="entry name" value="G_ENGA"/>
</dbReference>
<keyword evidence="3 8" id="KW-0690">Ribosome biogenesis</keyword>
<dbReference type="NCBIfam" id="TIGR00231">
    <property type="entry name" value="small_GTP"/>
    <property type="match status" value="2"/>
</dbReference>
<dbReference type="GO" id="GO:0042254">
    <property type="term" value="P:ribosome biogenesis"/>
    <property type="evidence" value="ECO:0007669"/>
    <property type="project" value="UniProtKB-KW"/>
</dbReference>
<dbReference type="InterPro" id="IPR032859">
    <property type="entry name" value="KH_dom-like"/>
</dbReference>
<feature type="binding site" evidence="8">
    <location>
        <begin position="9"/>
        <end position="16"/>
    </location>
    <ligand>
        <name>GTP</name>
        <dbReference type="ChEBI" id="CHEBI:37565"/>
        <label>1</label>
    </ligand>
</feature>
<dbReference type="FunFam" id="3.40.50.300:FF:000040">
    <property type="entry name" value="GTPase Der"/>
    <property type="match status" value="1"/>
</dbReference>
<dbReference type="SUPFAM" id="SSF52540">
    <property type="entry name" value="P-loop containing nucleoside triphosphate hydrolases"/>
    <property type="match status" value="2"/>
</dbReference>
<dbReference type="Pfam" id="PF01926">
    <property type="entry name" value="MMR_HSR1"/>
    <property type="match status" value="2"/>
</dbReference>
<dbReference type="AlphaFoldDB" id="A0AA51X966"/>
<comment type="function">
    <text evidence="8 10">GTPase that plays an essential role in the late steps of ribosome biogenesis.</text>
</comment>
<comment type="similarity">
    <text evidence="1 8 9 10">Belongs to the TRAFAC class TrmE-Era-EngA-EngB-Septin-like GTPase superfamily. EngA (Der) GTPase family.</text>
</comment>
<name>A0AA51X966_9GAMM</name>
<reference evidence="13 14" key="1">
    <citation type="submission" date="2023-08" db="EMBL/GenBank/DDBJ databases">
        <title>Pleionea litopenaei sp. nov., isolated from stomach of juvenile Litopenaeus vannamei.</title>
        <authorList>
            <person name="Rho A.M."/>
            <person name="Hwang C.Y."/>
        </authorList>
    </citation>
    <scope>NUCLEOTIDE SEQUENCE [LARGE SCALE GENOMIC DNA]</scope>
    <source>
        <strain evidence="13 14">HL-JVS1</strain>
    </source>
</reference>
<dbReference type="GO" id="GO:0043022">
    <property type="term" value="F:ribosome binding"/>
    <property type="evidence" value="ECO:0007669"/>
    <property type="project" value="TreeGrafter"/>
</dbReference>
<protein>
    <recommendedName>
        <fullName evidence="2 8">GTPase Der</fullName>
    </recommendedName>
    <alternativeName>
        <fullName evidence="7 8">GTP-binding protein EngA</fullName>
    </alternativeName>
</protein>
<dbReference type="InterPro" id="IPR016484">
    <property type="entry name" value="GTPase_Der"/>
</dbReference>
<dbReference type="InterPro" id="IPR006073">
    <property type="entry name" value="GTP-bd"/>
</dbReference>
<evidence type="ECO:0000256" key="7">
    <source>
        <dbReference type="ARBA" id="ARBA00032345"/>
    </source>
</evidence>
<gene>
    <name evidence="8 13" type="primary">der</name>
    <name evidence="13" type="ORF">Q9312_08030</name>
</gene>
<evidence type="ECO:0000256" key="6">
    <source>
        <dbReference type="ARBA" id="ARBA00023134"/>
    </source>
</evidence>
<feature type="domain" description="EngA-type G" evidence="12">
    <location>
        <begin position="3"/>
        <end position="166"/>
    </location>
</feature>
<dbReference type="NCBIfam" id="TIGR03594">
    <property type="entry name" value="GTPase_EngA"/>
    <property type="match status" value="1"/>
</dbReference>
<keyword evidence="6 8" id="KW-0342">GTP-binding</keyword>
<feature type="domain" description="EngA-type G" evidence="12">
    <location>
        <begin position="179"/>
        <end position="352"/>
    </location>
</feature>
<proteinExistence type="inferred from homology"/>
<dbReference type="CDD" id="cd01894">
    <property type="entry name" value="EngA1"/>
    <property type="match status" value="1"/>
</dbReference>
<dbReference type="Pfam" id="PF14714">
    <property type="entry name" value="KH_dom-like"/>
    <property type="match status" value="1"/>
</dbReference>
<evidence type="ECO:0000256" key="1">
    <source>
        <dbReference type="ARBA" id="ARBA00008279"/>
    </source>
</evidence>
<evidence type="ECO:0000256" key="9">
    <source>
        <dbReference type="PROSITE-ProRule" id="PRU01049"/>
    </source>
</evidence>
<evidence type="ECO:0000313" key="14">
    <source>
        <dbReference type="Proteomes" id="UP001239782"/>
    </source>
</evidence>
<dbReference type="InterPro" id="IPR015946">
    <property type="entry name" value="KH_dom-like_a/b"/>
</dbReference>
<dbReference type="InterPro" id="IPR005225">
    <property type="entry name" value="Small_GTP-bd"/>
</dbReference>
<feature type="binding site" evidence="8">
    <location>
        <begin position="56"/>
        <end position="60"/>
    </location>
    <ligand>
        <name>GTP</name>
        <dbReference type="ChEBI" id="CHEBI:37565"/>
        <label>1</label>
    </ligand>
</feature>
<evidence type="ECO:0000256" key="8">
    <source>
        <dbReference type="HAMAP-Rule" id="MF_00195"/>
    </source>
</evidence>
<evidence type="ECO:0000256" key="11">
    <source>
        <dbReference type="SAM" id="MobiDB-lite"/>
    </source>
</evidence>
<dbReference type="RefSeq" id="WP_309204075.1">
    <property type="nucleotide sequence ID" value="NZ_CP133548.1"/>
</dbReference>
<evidence type="ECO:0000256" key="10">
    <source>
        <dbReference type="RuleBase" id="RU004481"/>
    </source>
</evidence>
<evidence type="ECO:0000256" key="2">
    <source>
        <dbReference type="ARBA" id="ARBA00020953"/>
    </source>
</evidence>
<dbReference type="PIRSF" id="PIRSF006485">
    <property type="entry name" value="GTP-binding_EngA"/>
    <property type="match status" value="1"/>
</dbReference>
<feature type="binding site" evidence="8">
    <location>
        <begin position="297"/>
        <end position="300"/>
    </location>
    <ligand>
        <name>GTP</name>
        <dbReference type="ChEBI" id="CHEBI:37565"/>
        <label>2</label>
    </ligand>
</feature>
<evidence type="ECO:0000256" key="3">
    <source>
        <dbReference type="ARBA" id="ARBA00022517"/>
    </source>
</evidence>
<dbReference type="EMBL" id="CP133548">
    <property type="protein sequence ID" value="WMS88855.1"/>
    <property type="molecule type" value="Genomic_DNA"/>
</dbReference>
<feature type="compositionally biased region" description="Basic and acidic residues" evidence="11">
    <location>
        <begin position="435"/>
        <end position="449"/>
    </location>
</feature>
<dbReference type="Proteomes" id="UP001239782">
    <property type="component" value="Chromosome"/>
</dbReference>
<dbReference type="Gene3D" id="3.40.50.300">
    <property type="entry name" value="P-loop containing nucleotide triphosphate hydrolases"/>
    <property type="match status" value="2"/>
</dbReference>
<feature type="region of interest" description="Disordered" evidence="11">
    <location>
        <begin position="435"/>
        <end position="466"/>
    </location>
</feature>
<evidence type="ECO:0000256" key="4">
    <source>
        <dbReference type="ARBA" id="ARBA00022737"/>
    </source>
</evidence>
<dbReference type="PANTHER" id="PTHR43834">
    <property type="entry name" value="GTPASE DER"/>
    <property type="match status" value="1"/>
</dbReference>
<accession>A0AA51X966</accession>
<dbReference type="PANTHER" id="PTHR43834:SF6">
    <property type="entry name" value="GTPASE DER"/>
    <property type="match status" value="1"/>
</dbReference>
<keyword evidence="14" id="KW-1185">Reference proteome</keyword>
<dbReference type="KEGG" id="plei:Q9312_08030"/>
<comment type="subunit">
    <text evidence="8">Associates with the 50S ribosomal subunit.</text>
</comment>
<dbReference type="PRINTS" id="PR00326">
    <property type="entry name" value="GTP1OBG"/>
</dbReference>
<feature type="binding site" evidence="8">
    <location>
        <begin position="118"/>
        <end position="121"/>
    </location>
    <ligand>
        <name>GTP</name>
        <dbReference type="ChEBI" id="CHEBI:37565"/>
        <label>1</label>
    </ligand>
</feature>
<keyword evidence="13" id="KW-0378">Hydrolase</keyword>
<dbReference type="PROSITE" id="PS51712">
    <property type="entry name" value="G_ENGA"/>
    <property type="match status" value="2"/>
</dbReference>
<feature type="binding site" evidence="8">
    <location>
        <begin position="232"/>
        <end position="236"/>
    </location>
    <ligand>
        <name>GTP</name>
        <dbReference type="ChEBI" id="CHEBI:37565"/>
        <label>2</label>
    </ligand>
</feature>